<dbReference type="AlphaFoldDB" id="F8NKZ5"/>
<dbReference type="EMBL" id="GL945430">
    <property type="protein sequence ID" value="EGO28503.1"/>
    <property type="molecule type" value="Genomic_DNA"/>
</dbReference>
<organism>
    <name type="scientific">Serpula lacrymans var. lacrymans (strain S7.9)</name>
    <name type="common">Dry rot fungus</name>
    <dbReference type="NCBI Taxonomy" id="578457"/>
    <lineage>
        <taxon>Eukaryota</taxon>
        <taxon>Fungi</taxon>
        <taxon>Dikarya</taxon>
        <taxon>Basidiomycota</taxon>
        <taxon>Agaricomycotina</taxon>
        <taxon>Agaricomycetes</taxon>
        <taxon>Agaricomycetidae</taxon>
        <taxon>Boletales</taxon>
        <taxon>Coniophorineae</taxon>
        <taxon>Serpulaceae</taxon>
        <taxon>Serpula</taxon>
    </lineage>
</organism>
<dbReference type="OrthoDB" id="3255758at2759"/>
<evidence type="ECO:0000313" key="2">
    <source>
        <dbReference type="EMBL" id="EGO28503.1"/>
    </source>
</evidence>
<proteinExistence type="predicted"/>
<feature type="domain" description="Myb/SANT-like" evidence="1">
    <location>
        <begin position="5"/>
        <end position="33"/>
    </location>
</feature>
<dbReference type="InterPro" id="IPR024752">
    <property type="entry name" value="Myb/SANT-like_dom"/>
</dbReference>
<dbReference type="KEGG" id="sla:SERLADRAFT_413380"/>
<dbReference type="RefSeq" id="XP_007314702.1">
    <property type="nucleotide sequence ID" value="XM_007314640.1"/>
</dbReference>
<dbReference type="Pfam" id="PF12776">
    <property type="entry name" value="Myb_DNA-bind_3"/>
    <property type="match status" value="1"/>
</dbReference>
<reference evidence="2" key="1">
    <citation type="submission" date="2011-04" db="EMBL/GenBank/DDBJ databases">
        <title>Evolution of plant cell wall degrading machinery underlies the functional diversity of forest fungi.</title>
        <authorList>
            <consortium name="US DOE Joint Genome Institute (JGI-PGF)"/>
            <person name="Eastwood D.C."/>
            <person name="Floudas D."/>
            <person name="Binder M."/>
            <person name="Majcherczyk A."/>
            <person name="Schneider P."/>
            <person name="Aerts A."/>
            <person name="Asiegbu F.O."/>
            <person name="Baker S.E."/>
            <person name="Barry K."/>
            <person name="Bendiksby M."/>
            <person name="Blumentritt M."/>
            <person name="Coutinho P.M."/>
            <person name="Cullen D."/>
            <person name="Cullen D."/>
            <person name="Gathman A."/>
            <person name="Goodell B."/>
            <person name="Henrissat B."/>
            <person name="Ihrmark K."/>
            <person name="Kauserud H."/>
            <person name="Kohler A."/>
            <person name="LaButti K."/>
            <person name="Lapidus A."/>
            <person name="Lavin J.L."/>
            <person name="Lee Y.-H."/>
            <person name="Lindquist E."/>
            <person name="Lilly W."/>
            <person name="Lucas S."/>
            <person name="Morin E."/>
            <person name="Murat C."/>
            <person name="Oguiza J.A."/>
            <person name="Park J."/>
            <person name="Pisabarro A.G."/>
            <person name="Riley R."/>
            <person name="Rosling A."/>
            <person name="Salamov A."/>
            <person name="Schmidt O."/>
            <person name="Schmutz J."/>
            <person name="Skrede I."/>
            <person name="Stenlid J."/>
            <person name="Wiebenga A."/>
            <person name="Xie X."/>
            <person name="Kues U."/>
            <person name="Hibbett D.S."/>
            <person name="Hoffmeister D."/>
            <person name="Hogberg N."/>
            <person name="Martin F."/>
            <person name="Grigoriev I.V."/>
            <person name="Watkinson S.C."/>
        </authorList>
    </citation>
    <scope>NUCLEOTIDE SEQUENCE</scope>
    <source>
        <strain evidence="2">S7.9</strain>
    </source>
</reference>
<accession>F8NKZ5</accession>
<name>F8NKZ5_SERL9</name>
<gene>
    <name evidence="2" type="ORF">SERLADRAFT_413380</name>
</gene>
<dbReference type="HOGENOM" id="CLU_3125981_0_0_1"/>
<dbReference type="Proteomes" id="UP000008064">
    <property type="component" value="Unassembled WGS sequence"/>
</dbReference>
<protein>
    <recommendedName>
        <fullName evidence="1">Myb/SANT-like domain-containing protein</fullName>
    </recommendedName>
</protein>
<dbReference type="GeneID" id="18813153"/>
<evidence type="ECO:0000259" key="1">
    <source>
        <dbReference type="Pfam" id="PF12776"/>
    </source>
</evidence>
<sequence length="50" mass="5783">MCLVVQQLRELSGFGWDDTRKKVTAEEDVWDNYIAKQSHGVQTLFHSTTI</sequence>